<accession>A0ACB9VVB6</accession>
<reference evidence="1" key="1">
    <citation type="submission" date="2022-05" db="EMBL/GenBank/DDBJ databases">
        <title>Chromosome-level genome of Chaenocephalus aceratus.</title>
        <authorList>
            <person name="Park H."/>
        </authorList>
    </citation>
    <scope>NUCLEOTIDE SEQUENCE</scope>
    <source>
        <strain evidence="1">KU_202001</strain>
    </source>
</reference>
<organism evidence="1 2">
    <name type="scientific">Chaenocephalus aceratus</name>
    <name type="common">Blackfin icefish</name>
    <name type="synonym">Chaenichthys aceratus</name>
    <dbReference type="NCBI Taxonomy" id="36190"/>
    <lineage>
        <taxon>Eukaryota</taxon>
        <taxon>Metazoa</taxon>
        <taxon>Chordata</taxon>
        <taxon>Craniata</taxon>
        <taxon>Vertebrata</taxon>
        <taxon>Euteleostomi</taxon>
        <taxon>Actinopterygii</taxon>
        <taxon>Neopterygii</taxon>
        <taxon>Teleostei</taxon>
        <taxon>Neoteleostei</taxon>
        <taxon>Acanthomorphata</taxon>
        <taxon>Eupercaria</taxon>
        <taxon>Perciformes</taxon>
        <taxon>Notothenioidei</taxon>
        <taxon>Channichthyidae</taxon>
        <taxon>Chaenocephalus</taxon>
    </lineage>
</organism>
<dbReference type="EMBL" id="CM043799">
    <property type="protein sequence ID" value="KAI4804351.1"/>
    <property type="molecule type" value="Genomic_DNA"/>
</dbReference>
<dbReference type="Proteomes" id="UP001057452">
    <property type="component" value="Chromosome 15"/>
</dbReference>
<sequence length="419" mass="46097">MNAVTQLHAGSSGLETIRKTFSHSVGLKTALSKVFRKPASGVNGAQGLKRPGRIASKFHWRQRRDRGLKDAMMSRSKCAVKTAVSCEELDRKTQFEDIKNRRWHSTEALMSKTSRWIETQQGLMQWEEEQEDRDEETSDCESLFSLDSLSSAYVTALTEQLGREEAAQSEPESEDSQMSRDSLAVDSSGKYKTVEKRSKTAVPKYSFLTDSSCSTTRLNKKAGISLDRDDHRKPQVIPAETCWSQEGSPTSRLGARRTPPSHSPLAADSRGRDTVHKLIEDFGNMQTTSTVSPRSLSSCRVSEPDNMLALTDAWSSTDAADSPSIHLDSLPFQSKLMFKGEESSPSPTSLNQRGSRSCSSPPTSTEGVNVTVLKHGIEVAISASETLDLKDSRILTTPGEALGGYERQSAEEISQSQSH</sequence>
<keyword evidence="2" id="KW-1185">Reference proteome</keyword>
<name>A0ACB9VVB6_CHAAC</name>
<evidence type="ECO:0000313" key="2">
    <source>
        <dbReference type="Proteomes" id="UP001057452"/>
    </source>
</evidence>
<gene>
    <name evidence="1" type="ORF">KUCAC02_025981</name>
</gene>
<evidence type="ECO:0000313" key="1">
    <source>
        <dbReference type="EMBL" id="KAI4804351.1"/>
    </source>
</evidence>
<proteinExistence type="predicted"/>
<protein>
    <submittedName>
        <fullName evidence="1">Uncharacterized protein</fullName>
    </submittedName>
</protein>
<comment type="caution">
    <text evidence="1">The sequence shown here is derived from an EMBL/GenBank/DDBJ whole genome shotgun (WGS) entry which is preliminary data.</text>
</comment>